<dbReference type="EMBL" id="VEVO01000007">
    <property type="protein sequence ID" value="KAF0039929.1"/>
    <property type="molecule type" value="Genomic_DNA"/>
</dbReference>
<dbReference type="AlphaFoldDB" id="A0A6A4T4T9"/>
<gene>
    <name evidence="1" type="ORF">F2P81_008164</name>
</gene>
<accession>A0A6A4T4T9</accession>
<protein>
    <submittedName>
        <fullName evidence="1">Uncharacterized protein</fullName>
    </submittedName>
</protein>
<proteinExistence type="predicted"/>
<evidence type="ECO:0000313" key="1">
    <source>
        <dbReference type="EMBL" id="KAF0039929.1"/>
    </source>
</evidence>
<sequence length="155" mass="17830">MSGKVAKPKEDKDASKGYFHFRLFHLYPFWGNLQSKPTFYHLTGNPKFVKSGYFFSSVCPMSNALNVRWWRNWMQRTVTSKPKGKGKYIPAYSTSTVTEAYTHLHSTPGAAQIDNKLALLANERLKLEVNASKAAFSRALKYSHFPERDCLKLRF</sequence>
<organism evidence="1 2">
    <name type="scientific">Scophthalmus maximus</name>
    <name type="common">Turbot</name>
    <name type="synonym">Psetta maxima</name>
    <dbReference type="NCBI Taxonomy" id="52904"/>
    <lineage>
        <taxon>Eukaryota</taxon>
        <taxon>Metazoa</taxon>
        <taxon>Chordata</taxon>
        <taxon>Craniata</taxon>
        <taxon>Vertebrata</taxon>
        <taxon>Euteleostomi</taxon>
        <taxon>Actinopterygii</taxon>
        <taxon>Neopterygii</taxon>
        <taxon>Teleostei</taxon>
        <taxon>Neoteleostei</taxon>
        <taxon>Acanthomorphata</taxon>
        <taxon>Carangaria</taxon>
        <taxon>Pleuronectiformes</taxon>
        <taxon>Pleuronectoidei</taxon>
        <taxon>Scophthalmidae</taxon>
        <taxon>Scophthalmus</taxon>
    </lineage>
</organism>
<reference evidence="1 2" key="1">
    <citation type="submission" date="2019-06" db="EMBL/GenBank/DDBJ databases">
        <title>Draft genomes of female and male turbot (Scophthalmus maximus).</title>
        <authorList>
            <person name="Xu H."/>
            <person name="Xu X.-W."/>
            <person name="Shao C."/>
            <person name="Chen S."/>
        </authorList>
    </citation>
    <scope>NUCLEOTIDE SEQUENCE [LARGE SCALE GENOMIC DNA]</scope>
    <source>
        <strain evidence="1">Ysfricsl-2016a</strain>
        <tissue evidence="1">Blood</tissue>
    </source>
</reference>
<comment type="caution">
    <text evidence="1">The sequence shown here is derived from an EMBL/GenBank/DDBJ whole genome shotgun (WGS) entry which is preliminary data.</text>
</comment>
<name>A0A6A4T4T9_SCOMX</name>
<dbReference type="Proteomes" id="UP000438429">
    <property type="component" value="Unassembled WGS sequence"/>
</dbReference>
<evidence type="ECO:0000313" key="2">
    <source>
        <dbReference type="Proteomes" id="UP000438429"/>
    </source>
</evidence>